<dbReference type="STRING" id="1763535.LPB072_20070"/>
<accession>A0A167GL07</accession>
<dbReference type="Proteomes" id="UP000185657">
    <property type="component" value="Unassembled WGS sequence"/>
</dbReference>
<gene>
    <name evidence="1" type="ORF">LPB072_20070</name>
    <name evidence="2" type="ORF">LPB72_20240</name>
</gene>
<reference evidence="1 4" key="2">
    <citation type="submission" date="2016-10" db="EMBL/GenBank/DDBJ databases">
        <title>Hydorgenophaga sp. LPB0072 isolated from gastropod.</title>
        <authorList>
            <person name="Kim E."/>
            <person name="Yi H."/>
        </authorList>
    </citation>
    <scope>NUCLEOTIDE SEQUENCE [LARGE SCALE GENOMIC DNA]</scope>
    <source>
        <strain evidence="1 4">LPB0072</strain>
    </source>
</reference>
<reference evidence="2 3" key="1">
    <citation type="submission" date="2016-02" db="EMBL/GenBank/DDBJ databases">
        <title>Draft genome sequence of Hydrogenophaga sp. LPB0072.</title>
        <authorList>
            <person name="Shin S.-K."/>
            <person name="Yi H."/>
        </authorList>
    </citation>
    <scope>NUCLEOTIDE SEQUENCE [LARGE SCALE GENOMIC DNA]</scope>
    <source>
        <strain evidence="2 3">LPB0072</strain>
    </source>
</reference>
<evidence type="ECO:0000313" key="2">
    <source>
        <dbReference type="EMBL" id="OAD39599.1"/>
    </source>
</evidence>
<dbReference type="EMBL" id="LVWD01000041">
    <property type="protein sequence ID" value="OAD39599.1"/>
    <property type="molecule type" value="Genomic_DNA"/>
</dbReference>
<evidence type="ECO:0000313" key="4">
    <source>
        <dbReference type="Proteomes" id="UP000185680"/>
    </source>
</evidence>
<dbReference type="AlphaFoldDB" id="A0A167GL07"/>
<dbReference type="Proteomes" id="UP000185680">
    <property type="component" value="Chromosome"/>
</dbReference>
<organism evidence="1 4">
    <name type="scientific">Hydrogenophaga crassostreae</name>
    <dbReference type="NCBI Taxonomy" id="1763535"/>
    <lineage>
        <taxon>Bacteria</taxon>
        <taxon>Pseudomonadati</taxon>
        <taxon>Pseudomonadota</taxon>
        <taxon>Betaproteobacteria</taxon>
        <taxon>Burkholderiales</taxon>
        <taxon>Comamonadaceae</taxon>
        <taxon>Hydrogenophaga</taxon>
    </lineage>
</organism>
<evidence type="ECO:0000313" key="1">
    <source>
        <dbReference type="EMBL" id="AOW14772.1"/>
    </source>
</evidence>
<proteinExistence type="predicted"/>
<dbReference type="OrthoDB" id="8585321at2"/>
<dbReference type="EMBL" id="CP017476">
    <property type="protein sequence ID" value="AOW14772.1"/>
    <property type="molecule type" value="Genomic_DNA"/>
</dbReference>
<dbReference type="InterPro" id="IPR046703">
    <property type="entry name" value="DUF6776"/>
</dbReference>
<dbReference type="KEGG" id="hyl:LPB072_20070"/>
<evidence type="ECO:0000313" key="3">
    <source>
        <dbReference type="Proteomes" id="UP000185657"/>
    </source>
</evidence>
<sequence>MKFRLWRRRLSVSAPRMAVRSSTPWPLRWLLGALVLGFSGAMALWAFEFGKEIAGLDRNAKQELEVLRAEAGVLREALTSAQSVANTAESLLTAEKAAQAQLALQIRQLELDNLSLRSDLGFFERLIPGSGNGDLNIRGLQVERLNPGQFKWQVLLIQAAKNAPDFKGQLEITFSGTSAGQPWTQKQAQEPQAVLIKGYLRQEGLLDVPPQTVVKTVTAKIYQGREVKTLYTIKL</sequence>
<keyword evidence="3" id="KW-1185">Reference proteome</keyword>
<dbReference type="Pfam" id="PF20567">
    <property type="entry name" value="DUF6776"/>
    <property type="match status" value="1"/>
</dbReference>
<name>A0A167GL07_9BURK</name>
<protein>
    <submittedName>
        <fullName evidence="1">Uncharacterized protein</fullName>
    </submittedName>
</protein>